<comment type="caution">
    <text evidence="1">The sequence shown here is derived from an EMBL/GenBank/DDBJ whole genome shotgun (WGS) entry which is preliminary data.</text>
</comment>
<evidence type="ECO:0000313" key="2">
    <source>
        <dbReference type="Proteomes" id="UP000248326"/>
    </source>
</evidence>
<protein>
    <submittedName>
        <fullName evidence="1">Uncharacterized protein</fullName>
    </submittedName>
</protein>
<dbReference type="OrthoDB" id="72104at2"/>
<dbReference type="AlphaFoldDB" id="A0A318S545"/>
<proteinExistence type="predicted"/>
<name>A0A318S545_9DEIO</name>
<dbReference type="RefSeq" id="WP_110888837.1">
    <property type="nucleotide sequence ID" value="NZ_QJSX01000027.1"/>
</dbReference>
<sequence length="83" mass="9254">MRALETIAHTIKVGKVHPTLVMNTLIEVENEGGSLALRQVERHLDRTASALQARQHPHSGLARAWLDATRAYLIAHAERRQAV</sequence>
<dbReference type="Proteomes" id="UP000248326">
    <property type="component" value="Unassembled WGS sequence"/>
</dbReference>
<dbReference type="EMBL" id="QJSX01000027">
    <property type="protein sequence ID" value="PYE48673.1"/>
    <property type="molecule type" value="Genomic_DNA"/>
</dbReference>
<gene>
    <name evidence="1" type="ORF">DES52_1277</name>
</gene>
<evidence type="ECO:0000313" key="1">
    <source>
        <dbReference type="EMBL" id="PYE48673.1"/>
    </source>
</evidence>
<organism evidence="1 2">
    <name type="scientific">Deinococcus yavapaiensis KR-236</name>
    <dbReference type="NCBI Taxonomy" id="694435"/>
    <lineage>
        <taxon>Bacteria</taxon>
        <taxon>Thermotogati</taxon>
        <taxon>Deinococcota</taxon>
        <taxon>Deinococci</taxon>
        <taxon>Deinococcales</taxon>
        <taxon>Deinococcaceae</taxon>
        <taxon>Deinococcus</taxon>
    </lineage>
</organism>
<keyword evidence="2" id="KW-1185">Reference proteome</keyword>
<accession>A0A318S545</accession>
<reference evidence="1 2" key="1">
    <citation type="submission" date="2018-06" db="EMBL/GenBank/DDBJ databases">
        <title>Genomic Encyclopedia of Type Strains, Phase IV (KMG-IV): sequencing the most valuable type-strain genomes for metagenomic binning, comparative biology and taxonomic classification.</title>
        <authorList>
            <person name="Goeker M."/>
        </authorList>
    </citation>
    <scope>NUCLEOTIDE SEQUENCE [LARGE SCALE GENOMIC DNA]</scope>
    <source>
        <strain evidence="1 2">DSM 18048</strain>
    </source>
</reference>